<keyword evidence="1" id="KW-0812">Transmembrane</keyword>
<evidence type="ECO:0000256" key="1">
    <source>
        <dbReference type="SAM" id="Phobius"/>
    </source>
</evidence>
<accession>A0ABP8I246</accession>
<gene>
    <name evidence="2" type="ORF">GCM10023150_14680</name>
</gene>
<evidence type="ECO:0000313" key="3">
    <source>
        <dbReference type="Proteomes" id="UP001501294"/>
    </source>
</evidence>
<dbReference type="EMBL" id="BAABFU010000002">
    <property type="protein sequence ID" value="GAA4349810.1"/>
    <property type="molecule type" value="Genomic_DNA"/>
</dbReference>
<feature type="transmembrane region" description="Helical" evidence="1">
    <location>
        <begin position="23"/>
        <end position="45"/>
    </location>
</feature>
<comment type="caution">
    <text evidence="2">The sequence shown here is derived from an EMBL/GenBank/DDBJ whole genome shotgun (WGS) entry which is preliminary data.</text>
</comment>
<dbReference type="Proteomes" id="UP001501294">
    <property type="component" value="Unassembled WGS sequence"/>
</dbReference>
<keyword evidence="3" id="KW-1185">Reference proteome</keyword>
<feature type="transmembrane region" description="Helical" evidence="1">
    <location>
        <begin position="57"/>
        <end position="76"/>
    </location>
</feature>
<evidence type="ECO:0000313" key="2">
    <source>
        <dbReference type="EMBL" id="GAA4349810.1"/>
    </source>
</evidence>
<proteinExistence type="predicted"/>
<keyword evidence="1" id="KW-1133">Transmembrane helix</keyword>
<sequence length="96" mass="10490">MMFVIFSASGAVNTHTIKGFKLALLNSSIIILPLSSLITIVLLIVFYNSGSPYLSNWWHAMPVGLSILYLIYVTALTRGESTINTHISSNQETSDA</sequence>
<name>A0ABP8I246_9GAMM</name>
<reference evidence="3" key="1">
    <citation type="journal article" date="2019" name="Int. J. Syst. Evol. Microbiol.">
        <title>The Global Catalogue of Microorganisms (GCM) 10K type strain sequencing project: providing services to taxonomists for standard genome sequencing and annotation.</title>
        <authorList>
            <consortium name="The Broad Institute Genomics Platform"/>
            <consortium name="The Broad Institute Genome Sequencing Center for Infectious Disease"/>
            <person name="Wu L."/>
            <person name="Ma J."/>
        </authorList>
    </citation>
    <scope>NUCLEOTIDE SEQUENCE [LARGE SCALE GENOMIC DNA]</scope>
    <source>
        <strain evidence="3">JCM 17727</strain>
    </source>
</reference>
<organism evidence="2 3">
    <name type="scientific">Kangiella taiwanensis</name>
    <dbReference type="NCBI Taxonomy" id="1079179"/>
    <lineage>
        <taxon>Bacteria</taxon>
        <taxon>Pseudomonadati</taxon>
        <taxon>Pseudomonadota</taxon>
        <taxon>Gammaproteobacteria</taxon>
        <taxon>Kangiellales</taxon>
        <taxon>Kangiellaceae</taxon>
        <taxon>Kangiella</taxon>
    </lineage>
</organism>
<keyword evidence="1" id="KW-0472">Membrane</keyword>
<protein>
    <submittedName>
        <fullName evidence="2">Uncharacterized protein</fullName>
    </submittedName>
</protein>